<dbReference type="AlphaFoldDB" id="E9IJ60"/>
<evidence type="ECO:0000313" key="1">
    <source>
        <dbReference type="EMBL" id="EFZ19392.1"/>
    </source>
</evidence>
<dbReference type="HOGENOM" id="CLU_2815652_0_0_1"/>
<feature type="non-terminal residue" evidence="1">
    <location>
        <position position="67"/>
    </location>
</feature>
<reference evidence="1" key="1">
    <citation type="journal article" date="2011" name="Proc. Natl. Acad. Sci. U.S.A.">
        <title>The genome of the fire ant Solenopsis invicta.</title>
        <authorList>
            <person name="Wurm Y."/>
            <person name="Wang J."/>
            <person name="Riba-Grognuz O."/>
            <person name="Corona M."/>
            <person name="Nygaard S."/>
            <person name="Hunt B.G."/>
            <person name="Ingram K.K."/>
            <person name="Falquet L."/>
            <person name="Nipitwattanaphon M."/>
            <person name="Gotzek D."/>
            <person name="Dijkstra M.B."/>
            <person name="Oettler J."/>
            <person name="Comtesse F."/>
            <person name="Shih C.J."/>
            <person name="Wu W.J."/>
            <person name="Yang C.C."/>
            <person name="Thomas J."/>
            <person name="Beaudoing E."/>
            <person name="Pradervand S."/>
            <person name="Flegel V."/>
            <person name="Cook E.D."/>
            <person name="Fabbretti R."/>
            <person name="Stockinger H."/>
            <person name="Long L."/>
            <person name="Farmerie W.G."/>
            <person name="Oakey J."/>
            <person name="Boomsma J.J."/>
            <person name="Pamilo P."/>
            <person name="Yi S.V."/>
            <person name="Heinze J."/>
            <person name="Goodisman M.A."/>
            <person name="Farinelli L."/>
            <person name="Harshman K."/>
            <person name="Hulo N."/>
            <person name="Cerutti L."/>
            <person name="Xenarios I."/>
            <person name="Shoemaker D."/>
            <person name="Keller L."/>
        </authorList>
    </citation>
    <scope>NUCLEOTIDE SEQUENCE [LARGE SCALE GENOMIC DNA]</scope>
</reference>
<gene>
    <name evidence="1" type="ORF">SINV_02383</name>
</gene>
<proteinExistence type="predicted"/>
<protein>
    <submittedName>
        <fullName evidence="1">Uncharacterized protein</fullName>
    </submittedName>
</protein>
<accession>E9IJ60</accession>
<sequence length="67" mass="7704">MLHTKIFLAPGTSYYSRCTTYGAEFGHCPTNLQEFMPKKGNDIRILTTPKETTGMIQLLDVYGFRIW</sequence>
<name>E9IJ60_SOLIN</name>
<dbReference type="EMBL" id="GL763695">
    <property type="protein sequence ID" value="EFZ19392.1"/>
    <property type="molecule type" value="Genomic_DNA"/>
</dbReference>
<organism>
    <name type="scientific">Solenopsis invicta</name>
    <name type="common">Red imported fire ant</name>
    <name type="synonym">Solenopsis wagneri</name>
    <dbReference type="NCBI Taxonomy" id="13686"/>
    <lineage>
        <taxon>Eukaryota</taxon>
        <taxon>Metazoa</taxon>
        <taxon>Ecdysozoa</taxon>
        <taxon>Arthropoda</taxon>
        <taxon>Hexapoda</taxon>
        <taxon>Insecta</taxon>
        <taxon>Pterygota</taxon>
        <taxon>Neoptera</taxon>
        <taxon>Endopterygota</taxon>
        <taxon>Hymenoptera</taxon>
        <taxon>Apocrita</taxon>
        <taxon>Aculeata</taxon>
        <taxon>Formicoidea</taxon>
        <taxon>Formicidae</taxon>
        <taxon>Myrmicinae</taxon>
        <taxon>Solenopsis</taxon>
    </lineage>
</organism>